<dbReference type="Proteomes" id="UP000250266">
    <property type="component" value="Unassembled WGS sequence"/>
</dbReference>
<protein>
    <submittedName>
        <fullName evidence="1">Uncharacterized protein</fullName>
    </submittedName>
</protein>
<gene>
    <name evidence="1" type="ORF">K432DRAFT_470260</name>
</gene>
<reference evidence="1 2" key="1">
    <citation type="journal article" date="2016" name="Nat. Commun.">
        <title>Ectomycorrhizal ecology is imprinted in the genome of the dominant symbiotic fungus Cenococcum geophilum.</title>
        <authorList>
            <consortium name="DOE Joint Genome Institute"/>
            <person name="Peter M."/>
            <person name="Kohler A."/>
            <person name="Ohm R.A."/>
            <person name="Kuo A."/>
            <person name="Krutzmann J."/>
            <person name="Morin E."/>
            <person name="Arend M."/>
            <person name="Barry K.W."/>
            <person name="Binder M."/>
            <person name="Choi C."/>
            <person name="Clum A."/>
            <person name="Copeland A."/>
            <person name="Grisel N."/>
            <person name="Haridas S."/>
            <person name="Kipfer T."/>
            <person name="LaButti K."/>
            <person name="Lindquist E."/>
            <person name="Lipzen A."/>
            <person name="Maire R."/>
            <person name="Meier B."/>
            <person name="Mihaltcheva S."/>
            <person name="Molinier V."/>
            <person name="Murat C."/>
            <person name="Poggeler S."/>
            <person name="Quandt C.A."/>
            <person name="Sperisen C."/>
            <person name="Tritt A."/>
            <person name="Tisserant E."/>
            <person name="Crous P.W."/>
            <person name="Henrissat B."/>
            <person name="Nehls U."/>
            <person name="Egli S."/>
            <person name="Spatafora J.W."/>
            <person name="Grigoriev I.V."/>
            <person name="Martin F.M."/>
        </authorList>
    </citation>
    <scope>NUCLEOTIDE SEQUENCE [LARGE SCALE GENOMIC DNA]</scope>
    <source>
        <strain evidence="1 2">CBS 459.81</strain>
    </source>
</reference>
<dbReference type="EMBL" id="KV745507">
    <property type="protein sequence ID" value="OCK74311.1"/>
    <property type="molecule type" value="Genomic_DNA"/>
</dbReference>
<organism evidence="1 2">
    <name type="scientific">Lepidopterella palustris CBS 459.81</name>
    <dbReference type="NCBI Taxonomy" id="1314670"/>
    <lineage>
        <taxon>Eukaryota</taxon>
        <taxon>Fungi</taxon>
        <taxon>Dikarya</taxon>
        <taxon>Ascomycota</taxon>
        <taxon>Pezizomycotina</taxon>
        <taxon>Dothideomycetes</taxon>
        <taxon>Pleosporomycetidae</taxon>
        <taxon>Mytilinidiales</taxon>
        <taxon>Argynnaceae</taxon>
        <taxon>Lepidopterella</taxon>
    </lineage>
</organism>
<evidence type="ECO:0000313" key="2">
    <source>
        <dbReference type="Proteomes" id="UP000250266"/>
    </source>
</evidence>
<evidence type="ECO:0000313" key="1">
    <source>
        <dbReference type="EMBL" id="OCK74311.1"/>
    </source>
</evidence>
<accession>A0A8E2DYW5</accession>
<name>A0A8E2DYW5_9PEZI</name>
<proteinExistence type="predicted"/>
<sequence length="156" mass="16156">MATRDEAVHPYTPYGLPALVPSRRGWQRTELDRIRANASVKVVDLTGSDPADPILGREAAGDNLARIYRSSAVAKGNSAKTYSKGADVTGASARAAAATTTCTAIRKLLSDDAQTLKATLPARQIGSPSPLSGLPSEVVAGNWVVDSAPANSANGR</sequence>
<keyword evidence="2" id="KW-1185">Reference proteome</keyword>
<dbReference type="AlphaFoldDB" id="A0A8E2DYW5"/>